<comment type="caution">
    <text evidence="1">The sequence shown here is derived from an EMBL/GenBank/DDBJ whole genome shotgun (WGS) entry which is preliminary data.</text>
</comment>
<reference evidence="1 2" key="1">
    <citation type="submission" date="2023-01" db="EMBL/GenBank/DDBJ databases">
        <title>Novel species of the genus Vogesella isolated from rivers.</title>
        <authorList>
            <person name="Lu H."/>
        </authorList>
    </citation>
    <scope>NUCLEOTIDE SEQUENCE [LARGE SCALE GENOMIC DNA]</scope>
    <source>
        <strain evidence="1 2">LYT5W</strain>
    </source>
</reference>
<dbReference type="InterPro" id="IPR011335">
    <property type="entry name" value="Restrct_endonuc-II-like"/>
</dbReference>
<dbReference type="RefSeq" id="WP_272772156.1">
    <property type="nucleotide sequence ID" value="NZ_JAQQLE010000008.1"/>
</dbReference>
<dbReference type="Gene3D" id="3.40.1350.10">
    <property type="match status" value="1"/>
</dbReference>
<name>A0ABT5IPB9_9NEIS</name>
<protein>
    <recommendedName>
        <fullName evidence="3">TnsA endonuclease N terminal</fullName>
    </recommendedName>
</protein>
<dbReference type="SUPFAM" id="SSF52980">
    <property type="entry name" value="Restriction endonuclease-like"/>
    <property type="match status" value="1"/>
</dbReference>
<dbReference type="EMBL" id="JAQQLE010000008">
    <property type="protein sequence ID" value="MDC7714417.1"/>
    <property type="molecule type" value="Genomic_DNA"/>
</dbReference>
<keyword evidence="2" id="KW-1185">Reference proteome</keyword>
<dbReference type="Proteomes" id="UP001222030">
    <property type="component" value="Unassembled WGS sequence"/>
</dbReference>
<organism evidence="1 2">
    <name type="scientific">Vogesella margarita</name>
    <dbReference type="NCBI Taxonomy" id="2984199"/>
    <lineage>
        <taxon>Bacteria</taxon>
        <taxon>Pseudomonadati</taxon>
        <taxon>Pseudomonadota</taxon>
        <taxon>Betaproteobacteria</taxon>
        <taxon>Neisseriales</taxon>
        <taxon>Chromobacteriaceae</taxon>
        <taxon>Vogesella</taxon>
    </lineage>
</organism>
<accession>A0ABT5IPB9</accession>
<evidence type="ECO:0000313" key="2">
    <source>
        <dbReference type="Proteomes" id="UP001222030"/>
    </source>
</evidence>
<proteinExistence type="predicted"/>
<evidence type="ECO:0008006" key="3">
    <source>
        <dbReference type="Google" id="ProtNLM"/>
    </source>
</evidence>
<sequence length="328" mass="37627">MAKAINLTLARLREVLRRQDPTQWGAHYDPAIRATREEAPARSRFAQVWSQRLGRYCHTLSSVERDALLLALFHPALFELQEQRMLSTEPRPHPLSGHPLAVGMDLPPLRGTIDVCDRLDMVERHLWIKVDHPDGSGRVPVPAPFIGDFLLFLQDQDGPYCVNWTIKAFADDFEKKPVRDRPSRNPRADGIAERSRHAIEALYYADAGIPTIRIVRSDLPALLIQNLCSLLIGQHRAVEVDAGIYAEICDRLQASIQLGQRPLDVLLSIVHRHDLSLDLVKACFYRALWRRDVRAELMDEPIFIDRELRPLRKDPLQVFSDRFARRPK</sequence>
<gene>
    <name evidence="1" type="ORF">PQU96_09785</name>
</gene>
<evidence type="ECO:0000313" key="1">
    <source>
        <dbReference type="EMBL" id="MDC7714417.1"/>
    </source>
</evidence>
<dbReference type="InterPro" id="IPR011856">
    <property type="entry name" value="tRNA_endonuc-like_dom_sf"/>
</dbReference>